<evidence type="ECO:0000313" key="3">
    <source>
        <dbReference type="Proteomes" id="UP000249451"/>
    </source>
</evidence>
<dbReference type="InterPro" id="IPR053847">
    <property type="entry name" value="DUF6928"/>
</dbReference>
<dbReference type="AlphaFoldDB" id="A0A2W5B159"/>
<feature type="region of interest" description="Disordered" evidence="1">
    <location>
        <begin position="214"/>
        <end position="272"/>
    </location>
</feature>
<evidence type="ECO:0000256" key="1">
    <source>
        <dbReference type="SAM" id="MobiDB-lite"/>
    </source>
</evidence>
<dbReference type="EMBL" id="QFNY01000124">
    <property type="protein sequence ID" value="PZP00535.1"/>
    <property type="molecule type" value="Genomic_DNA"/>
</dbReference>
<feature type="compositionally biased region" description="Basic and acidic residues" evidence="1">
    <location>
        <begin position="221"/>
        <end position="231"/>
    </location>
</feature>
<reference evidence="2 3" key="1">
    <citation type="submission" date="2017-11" db="EMBL/GenBank/DDBJ databases">
        <title>Infants hospitalized years apart are colonized by the same room-sourced microbial strains.</title>
        <authorList>
            <person name="Brooks B."/>
            <person name="Olm M.R."/>
            <person name="Firek B.A."/>
            <person name="Baker R."/>
            <person name="Thomas B.C."/>
            <person name="Morowitz M.J."/>
            <person name="Banfield J.F."/>
        </authorList>
    </citation>
    <scope>NUCLEOTIDE SEQUENCE [LARGE SCALE GENOMIC DNA]</scope>
    <source>
        <strain evidence="2">S2_012_000_R3_87</strain>
    </source>
</reference>
<name>A0A2W5B159_9CORY</name>
<dbReference type="Pfam" id="PF21997">
    <property type="entry name" value="DUF6928"/>
    <property type="match status" value="1"/>
</dbReference>
<protein>
    <submittedName>
        <fullName evidence="2">Uncharacterized protein</fullName>
    </submittedName>
</protein>
<evidence type="ECO:0000313" key="2">
    <source>
        <dbReference type="EMBL" id="PZP00535.1"/>
    </source>
</evidence>
<gene>
    <name evidence="2" type="ORF">DI609_06175</name>
</gene>
<organism evidence="2 3">
    <name type="scientific">Corynebacterium urealyticum</name>
    <dbReference type="NCBI Taxonomy" id="43771"/>
    <lineage>
        <taxon>Bacteria</taxon>
        <taxon>Bacillati</taxon>
        <taxon>Actinomycetota</taxon>
        <taxon>Actinomycetes</taxon>
        <taxon>Mycobacteriales</taxon>
        <taxon>Corynebacteriaceae</taxon>
        <taxon>Corynebacterium</taxon>
    </lineage>
</organism>
<proteinExistence type="predicted"/>
<comment type="caution">
    <text evidence="2">The sequence shown here is derived from an EMBL/GenBank/DDBJ whole genome shotgun (WGS) entry which is preliminary data.</text>
</comment>
<sequence>MAEDTANPNQGDVITQPHTLVTLWFVNAADPRSVLDAEPAPDRGFARKYLSQVNPAWPLTHIGDFDMTRSTSPDVHEFYIGAFPEVSVVQTIMPGLLRLSEIPENYRNLVAAADVYATAYVPEDVGESEDSQTYAGLGGFAHWSGGTLKRAFSATRENILEDVGLPMPFEMPFWEGNAEATGIQLPFIPHEIAVAAAEEWLGFRTDGSGPSIHISAFATDGRPETKSRATDPARLSGARSQSAEDSGLSGTDDGASYDDYTPGGTSNTEVKPAAELAKDVAAATGRLAVRGAKQAWGGRYGIKNMGRKLRDEAQRLARNSGRN</sequence>
<dbReference type="Proteomes" id="UP000249451">
    <property type="component" value="Unassembled WGS sequence"/>
</dbReference>
<accession>A0A2W5B159</accession>